<gene>
    <name evidence="2" type="ORF">PS900_04042</name>
</gene>
<dbReference type="AlphaFoldDB" id="A0A8H2NUC5"/>
<organism evidence="2 3">
    <name type="scientific">Pseudomonas fluorescens</name>
    <dbReference type="NCBI Taxonomy" id="294"/>
    <lineage>
        <taxon>Bacteria</taxon>
        <taxon>Pseudomonadati</taxon>
        <taxon>Pseudomonadota</taxon>
        <taxon>Gammaproteobacteria</taxon>
        <taxon>Pseudomonadales</taxon>
        <taxon>Pseudomonadaceae</taxon>
        <taxon>Pseudomonas</taxon>
    </lineage>
</organism>
<proteinExistence type="predicted"/>
<sequence>MGPKLAIALFANLPDCAGDSPIAQPDADRLSTAAAVQAAYRQGISQLQPGALTIPSGSGMNYTGQNESLREHPGGVLVTWGYGIWGERVLQKENAIFLTQVENLIVGDPRKPESPGWRKQAAIGWSRHS</sequence>
<accession>A0A8H2NUC5</accession>
<reference evidence="2 3" key="1">
    <citation type="submission" date="2019-09" db="EMBL/GenBank/DDBJ databases">
        <authorList>
            <person name="Chandra G."/>
            <person name="Truman W A."/>
        </authorList>
    </citation>
    <scope>NUCLEOTIDE SEQUENCE [LARGE SCALE GENOMIC DNA]</scope>
    <source>
        <strain evidence="2">PS900</strain>
    </source>
</reference>
<dbReference type="Proteomes" id="UP000325723">
    <property type="component" value="Unassembled WGS sequence"/>
</dbReference>
<name>A0A8H2NUC5_PSEFL</name>
<evidence type="ECO:0000313" key="3">
    <source>
        <dbReference type="Proteomes" id="UP000325723"/>
    </source>
</evidence>
<protein>
    <submittedName>
        <fullName evidence="2">Uncharacterized protein</fullName>
    </submittedName>
</protein>
<feature type="region of interest" description="Disordered" evidence="1">
    <location>
        <begin position="108"/>
        <end position="129"/>
    </location>
</feature>
<evidence type="ECO:0000256" key="1">
    <source>
        <dbReference type="SAM" id="MobiDB-lite"/>
    </source>
</evidence>
<evidence type="ECO:0000313" key="2">
    <source>
        <dbReference type="EMBL" id="VVP24812.1"/>
    </source>
</evidence>
<comment type="caution">
    <text evidence="2">The sequence shown here is derived from an EMBL/GenBank/DDBJ whole genome shotgun (WGS) entry which is preliminary data.</text>
</comment>
<dbReference type="EMBL" id="CABVIE010000013">
    <property type="protein sequence ID" value="VVP24812.1"/>
    <property type="molecule type" value="Genomic_DNA"/>
</dbReference>